<dbReference type="SUPFAM" id="SSF56059">
    <property type="entry name" value="Glutathione synthetase ATP-binding domain-like"/>
    <property type="match status" value="1"/>
</dbReference>
<dbReference type="SUPFAM" id="SSF51230">
    <property type="entry name" value="Single hybrid motif"/>
    <property type="match status" value="1"/>
</dbReference>
<keyword evidence="3" id="KW-0547">Nucleotide-binding</keyword>
<dbReference type="SMART" id="SM00878">
    <property type="entry name" value="Biotin_carb_C"/>
    <property type="match status" value="1"/>
</dbReference>
<dbReference type="Pfam" id="PF00289">
    <property type="entry name" value="Biotin_carb_N"/>
    <property type="match status" value="1"/>
</dbReference>
<keyword evidence="5" id="KW-0092">Biotin</keyword>
<dbReference type="SUPFAM" id="SSF52440">
    <property type="entry name" value="PreATP-grasp domain"/>
    <property type="match status" value="1"/>
</dbReference>
<proteinExistence type="predicted"/>
<dbReference type="AlphaFoldDB" id="A0A6J7GMV4"/>
<dbReference type="EMBL" id="CAEZYK010000076">
    <property type="protein sequence ID" value="CAB4729580.1"/>
    <property type="molecule type" value="Genomic_DNA"/>
</dbReference>
<dbReference type="InterPro" id="IPR005479">
    <property type="entry name" value="CPAse_ATP-bd"/>
</dbReference>
<gene>
    <name evidence="10" type="ORF">UFOPK2683_01190</name>
    <name evidence="11" type="ORF">UFOPK3605_00688</name>
    <name evidence="12" type="ORF">UFOPK3897_00332</name>
</gene>
<evidence type="ECO:0000256" key="4">
    <source>
        <dbReference type="ARBA" id="ARBA00022840"/>
    </source>
</evidence>
<evidence type="ECO:0000259" key="7">
    <source>
        <dbReference type="PROSITE" id="PS50968"/>
    </source>
</evidence>
<evidence type="ECO:0000256" key="5">
    <source>
        <dbReference type="ARBA" id="ARBA00023267"/>
    </source>
</evidence>
<dbReference type="InterPro" id="IPR011764">
    <property type="entry name" value="Biotin_carboxylation_dom"/>
</dbReference>
<evidence type="ECO:0000256" key="2">
    <source>
        <dbReference type="ARBA" id="ARBA00022598"/>
    </source>
</evidence>
<reference evidence="11" key="1">
    <citation type="submission" date="2020-05" db="EMBL/GenBank/DDBJ databases">
        <authorList>
            <person name="Chiriac C."/>
            <person name="Salcher M."/>
            <person name="Ghai R."/>
            <person name="Kavagutti S V."/>
        </authorList>
    </citation>
    <scope>NUCLEOTIDE SEQUENCE</scope>
</reference>
<organism evidence="11">
    <name type="scientific">freshwater metagenome</name>
    <dbReference type="NCBI Taxonomy" id="449393"/>
    <lineage>
        <taxon>unclassified sequences</taxon>
        <taxon>metagenomes</taxon>
        <taxon>ecological metagenomes</taxon>
    </lineage>
</organism>
<dbReference type="InterPro" id="IPR001882">
    <property type="entry name" value="Biotin_BS"/>
</dbReference>
<dbReference type="FunFam" id="3.40.50.20:FF:000010">
    <property type="entry name" value="Propionyl-CoA carboxylase subunit alpha"/>
    <property type="match status" value="1"/>
</dbReference>
<evidence type="ECO:0000256" key="3">
    <source>
        <dbReference type="ARBA" id="ARBA00022741"/>
    </source>
</evidence>
<evidence type="ECO:0000259" key="9">
    <source>
        <dbReference type="PROSITE" id="PS50979"/>
    </source>
</evidence>
<dbReference type="FunFam" id="3.30.1490.20:FF:000003">
    <property type="entry name" value="acetyl-CoA carboxylase isoform X1"/>
    <property type="match status" value="1"/>
</dbReference>
<dbReference type="InterPro" id="IPR000089">
    <property type="entry name" value="Biotin_lipoyl"/>
</dbReference>
<dbReference type="InterPro" id="IPR011053">
    <property type="entry name" value="Single_hybrid_motif"/>
</dbReference>
<feature type="domain" description="ATP-grasp" evidence="8">
    <location>
        <begin position="122"/>
        <end position="316"/>
    </location>
</feature>
<feature type="region of interest" description="Disordered" evidence="6">
    <location>
        <begin position="491"/>
        <end position="516"/>
    </location>
</feature>
<dbReference type="PROSITE" id="PS50968">
    <property type="entry name" value="BIOTINYL_LIPOYL"/>
    <property type="match status" value="1"/>
</dbReference>
<dbReference type="EMBL" id="CAFBOF010000003">
    <property type="protein sequence ID" value="CAB4969893.1"/>
    <property type="molecule type" value="Genomic_DNA"/>
</dbReference>
<dbReference type="SUPFAM" id="SSF51246">
    <property type="entry name" value="Rudiment single hybrid motif"/>
    <property type="match status" value="1"/>
</dbReference>
<dbReference type="PROSITE" id="PS50975">
    <property type="entry name" value="ATP_GRASP"/>
    <property type="match status" value="1"/>
</dbReference>
<dbReference type="InterPro" id="IPR011761">
    <property type="entry name" value="ATP-grasp"/>
</dbReference>
<dbReference type="InterPro" id="IPR011054">
    <property type="entry name" value="Rudment_hybrid_motif"/>
</dbReference>
<feature type="domain" description="Lipoyl-binding" evidence="7">
    <location>
        <begin position="503"/>
        <end position="581"/>
    </location>
</feature>
<dbReference type="FunFam" id="2.40.50.100:FF:000003">
    <property type="entry name" value="Acetyl-CoA carboxylase biotin carboxyl carrier protein"/>
    <property type="match status" value="1"/>
</dbReference>
<feature type="compositionally biased region" description="Low complexity" evidence="6">
    <location>
        <begin position="503"/>
        <end position="513"/>
    </location>
</feature>
<evidence type="ECO:0000256" key="1">
    <source>
        <dbReference type="ARBA" id="ARBA00001953"/>
    </source>
</evidence>
<dbReference type="CDD" id="cd06850">
    <property type="entry name" value="biotinyl_domain"/>
    <property type="match status" value="1"/>
</dbReference>
<evidence type="ECO:0000259" key="8">
    <source>
        <dbReference type="PROSITE" id="PS50975"/>
    </source>
</evidence>
<dbReference type="InterPro" id="IPR016185">
    <property type="entry name" value="PreATP-grasp_dom_sf"/>
</dbReference>
<dbReference type="GO" id="GO:0016874">
    <property type="term" value="F:ligase activity"/>
    <property type="evidence" value="ECO:0007669"/>
    <property type="project" value="UniProtKB-KW"/>
</dbReference>
<keyword evidence="2" id="KW-0436">Ligase</keyword>
<evidence type="ECO:0000313" key="10">
    <source>
        <dbReference type="EMBL" id="CAB4729580.1"/>
    </source>
</evidence>
<protein>
    <submittedName>
        <fullName evidence="11">Unannotated protein</fullName>
    </submittedName>
</protein>
<dbReference type="PROSITE" id="PS50979">
    <property type="entry name" value="BC"/>
    <property type="match status" value="1"/>
</dbReference>
<evidence type="ECO:0000313" key="12">
    <source>
        <dbReference type="EMBL" id="CAB4969893.1"/>
    </source>
</evidence>
<dbReference type="InterPro" id="IPR005482">
    <property type="entry name" value="Biotin_COase_C"/>
</dbReference>
<dbReference type="GO" id="GO:0046872">
    <property type="term" value="F:metal ion binding"/>
    <property type="evidence" value="ECO:0007669"/>
    <property type="project" value="InterPro"/>
</dbReference>
<accession>A0A6J7GMV4</accession>
<dbReference type="InterPro" id="IPR005481">
    <property type="entry name" value="BC-like_N"/>
</dbReference>
<dbReference type="PANTHER" id="PTHR18866">
    <property type="entry name" value="CARBOXYLASE:PYRUVATE/ACETYL-COA/PROPIONYL-COA CARBOXYLASE"/>
    <property type="match status" value="1"/>
</dbReference>
<keyword evidence="4" id="KW-0067">ATP-binding</keyword>
<dbReference type="Gene3D" id="3.30.470.20">
    <property type="entry name" value="ATP-grasp fold, B domain"/>
    <property type="match status" value="1"/>
</dbReference>
<dbReference type="PROSITE" id="PS00867">
    <property type="entry name" value="CPSASE_2"/>
    <property type="match status" value="1"/>
</dbReference>
<comment type="cofactor">
    <cofactor evidence="1">
        <name>biotin</name>
        <dbReference type="ChEBI" id="CHEBI:57586"/>
    </cofactor>
</comment>
<dbReference type="Pfam" id="PF02785">
    <property type="entry name" value="Biotin_carb_C"/>
    <property type="match status" value="1"/>
</dbReference>
<dbReference type="InterPro" id="IPR050856">
    <property type="entry name" value="Biotin_carboxylase_complex"/>
</dbReference>
<sequence>MFQRVLIANRGEIAIRVMRTCRELGIETVAVYSDLDQNAQHVRYADMAFALGGKTVAESYLQSDRILEIIQESKSDAVHPGYGFFSENADFARRVTDIGVAWIGPPPEAIEIMGDKISSRKAAVVAEVASVPGTLDPIKDVSEIVSFGQEFGWPVAIKAAYGGGGKGLKICENADEAQEAFESAAREAQAYFGRSEAYLERYLTNPRHIEVQVFADKHGNAVWLGDRDCSTQRRHQKLIEEAPAANLPDSVRTAMGEAATKIALSCGYVNAGTVEMLYEDGEFWFLEMNTRLQVEHCVTEETTGLDLVAEQLRVAAGEPLSFTQDQIVCNGHAIECRINAEDPSTGFLPSPGTITEMTIPAGPGVRWDSGYEEGDAISAYYDNLIGKLIVWAPDRPAAISRMRRALAELKIAGVKTTAPAQELLLSLPAFAEARHTTKWLEKDLAEDAFSAISSTPDSISDSSINFAERLIPIEIDKKRFSVKVWMPVDVSPTGKANPRPRPARSAGSSSSNGTISSPMQGTIVKILVSVGDKVEIGQALLVLEAMKMENQINSESAGVIKELRVEAGATVGAGDVLVVIE</sequence>
<dbReference type="PANTHER" id="PTHR18866:SF33">
    <property type="entry name" value="METHYLCROTONOYL-COA CARBOXYLASE SUBUNIT ALPHA, MITOCHONDRIAL-RELATED"/>
    <property type="match status" value="1"/>
</dbReference>
<feature type="domain" description="Biotin carboxylation" evidence="9">
    <location>
        <begin position="1"/>
        <end position="445"/>
    </location>
</feature>
<dbReference type="Pfam" id="PF02786">
    <property type="entry name" value="CPSase_L_D2"/>
    <property type="match status" value="1"/>
</dbReference>
<dbReference type="NCBIfam" id="NF006367">
    <property type="entry name" value="PRK08591.1"/>
    <property type="match status" value="1"/>
</dbReference>
<dbReference type="EMBL" id="CAFBMM010000025">
    <property type="protein sequence ID" value="CAB4904719.1"/>
    <property type="molecule type" value="Genomic_DNA"/>
</dbReference>
<dbReference type="GO" id="GO:0005524">
    <property type="term" value="F:ATP binding"/>
    <property type="evidence" value="ECO:0007669"/>
    <property type="project" value="UniProtKB-KW"/>
</dbReference>
<evidence type="ECO:0000313" key="11">
    <source>
        <dbReference type="EMBL" id="CAB4904719.1"/>
    </source>
</evidence>
<dbReference type="Gene3D" id="2.40.50.100">
    <property type="match status" value="1"/>
</dbReference>
<name>A0A6J7GMV4_9ZZZZ</name>
<dbReference type="PROSITE" id="PS00188">
    <property type="entry name" value="BIOTIN"/>
    <property type="match status" value="1"/>
</dbReference>
<evidence type="ECO:0000256" key="6">
    <source>
        <dbReference type="SAM" id="MobiDB-lite"/>
    </source>
</evidence>
<dbReference type="Pfam" id="PF00364">
    <property type="entry name" value="Biotin_lipoyl"/>
    <property type="match status" value="1"/>
</dbReference>